<keyword evidence="2" id="KW-0548">Nucleotidyltransferase</keyword>
<feature type="region of interest" description="Disordered" evidence="1">
    <location>
        <begin position="315"/>
        <end position="343"/>
    </location>
</feature>
<organism evidence="2 3">
    <name type="scientific">Donghicola tyrosinivorans</name>
    <dbReference type="NCBI Taxonomy" id="1652492"/>
    <lineage>
        <taxon>Bacteria</taxon>
        <taxon>Pseudomonadati</taxon>
        <taxon>Pseudomonadota</taxon>
        <taxon>Alphaproteobacteria</taxon>
        <taxon>Rhodobacterales</taxon>
        <taxon>Roseobacteraceae</taxon>
        <taxon>Donghicola</taxon>
    </lineage>
</organism>
<evidence type="ECO:0000256" key="1">
    <source>
        <dbReference type="SAM" id="MobiDB-lite"/>
    </source>
</evidence>
<proteinExistence type="predicted"/>
<dbReference type="RefSeq" id="WP_106262342.1">
    <property type="nucleotide sequence ID" value="NZ_PVTQ01000001.1"/>
</dbReference>
<accession>A0A2T0X5D5</accession>
<name>A0A2T0X5D5_9RHOB</name>
<dbReference type="GO" id="GO:0016779">
    <property type="term" value="F:nucleotidyltransferase activity"/>
    <property type="evidence" value="ECO:0007669"/>
    <property type="project" value="UniProtKB-KW"/>
</dbReference>
<dbReference type="Proteomes" id="UP000238392">
    <property type="component" value="Unassembled WGS sequence"/>
</dbReference>
<dbReference type="EMBL" id="PVTQ01000001">
    <property type="protein sequence ID" value="PRY94064.1"/>
    <property type="molecule type" value="Genomic_DNA"/>
</dbReference>
<evidence type="ECO:0000313" key="3">
    <source>
        <dbReference type="Proteomes" id="UP000238392"/>
    </source>
</evidence>
<sequence length="343" mass="35278">MRFGAVPLSEAEGAILAHSVQLASGRLRKGLHLTADHLRQLADEGHAEITVARLDATDLHEDAAAAELAQAVAAQGVLLTDPFTGRVNLLAPSPGVALIDSDKINALNSIDPMITCATVPPYQQMGQGGMIATVKIIAYGVPATDLRRAAAVAQDAISFAPSVLRSATLIVTEVPGGPGLTGQDAIESRLNALGITLEATLTCAHTEDALSKRLSTCTSDLILILTDSATSDPHDVAPEGLRQAGGMVTRFGMPVDPGNLLFLGKLGQTPVIGLPGCARAPALNGADWVLARVACGLEVTHQDIASMGVGGLLKEIPTRPQPRARRLPASAQPAAAKPAPASS</sequence>
<keyword evidence="2" id="KW-0808">Transferase</keyword>
<evidence type="ECO:0000313" key="2">
    <source>
        <dbReference type="EMBL" id="PRY94064.1"/>
    </source>
</evidence>
<reference evidence="2 3" key="1">
    <citation type="submission" date="2018-03" db="EMBL/GenBank/DDBJ databases">
        <title>Genomic Encyclopedia of Archaeal and Bacterial Type Strains, Phase II (KMG-II): from individual species to whole genera.</title>
        <authorList>
            <person name="Goeker M."/>
        </authorList>
    </citation>
    <scope>NUCLEOTIDE SEQUENCE [LARGE SCALE GENOMIC DNA]</scope>
    <source>
        <strain evidence="2 3">DSM 100212</strain>
    </source>
</reference>
<dbReference type="InterPro" id="IPR036425">
    <property type="entry name" value="MoaB/Mog-like_dom_sf"/>
</dbReference>
<feature type="compositionally biased region" description="Low complexity" evidence="1">
    <location>
        <begin position="327"/>
        <end position="343"/>
    </location>
</feature>
<comment type="caution">
    <text evidence="2">The sequence shown here is derived from an EMBL/GenBank/DDBJ whole genome shotgun (WGS) entry which is preliminary data.</text>
</comment>
<gene>
    <name evidence="2" type="ORF">CLV74_101194</name>
</gene>
<protein>
    <submittedName>
        <fullName evidence="2">Molybdenum cofactor cytidylyltransferase</fullName>
    </submittedName>
</protein>
<dbReference type="UniPathway" id="UPA00344"/>
<dbReference type="Gene3D" id="3.40.980.10">
    <property type="entry name" value="MoaB/Mog-like domain"/>
    <property type="match status" value="1"/>
</dbReference>
<dbReference type="SUPFAM" id="SSF53218">
    <property type="entry name" value="Molybdenum cofactor biosynthesis proteins"/>
    <property type="match status" value="1"/>
</dbReference>
<dbReference type="OrthoDB" id="9779263at2"/>
<dbReference type="AlphaFoldDB" id="A0A2T0X5D5"/>
<keyword evidence="3" id="KW-1185">Reference proteome</keyword>
<dbReference type="CDD" id="cd03522">
    <property type="entry name" value="MoeA_like"/>
    <property type="match status" value="1"/>
</dbReference>